<evidence type="ECO:0000313" key="19">
    <source>
        <dbReference type="EMBL" id="CAL4152720.1"/>
    </source>
</evidence>
<dbReference type="PANTHER" id="PTHR11523:SF28">
    <property type="entry name" value="NA_K-ATPASE BETA SUBUNIT ISOFORM 4-RELATED"/>
    <property type="match status" value="1"/>
</dbReference>
<keyword evidence="7 18" id="KW-0812">Transmembrane</keyword>
<evidence type="ECO:0000256" key="7">
    <source>
        <dbReference type="ARBA" id="ARBA00022692"/>
    </source>
</evidence>
<dbReference type="Proteomes" id="UP001497623">
    <property type="component" value="Unassembled WGS sequence"/>
</dbReference>
<dbReference type="InterPro" id="IPR000402">
    <property type="entry name" value="Na/K_ATPase_sub_beta"/>
</dbReference>
<evidence type="ECO:0000256" key="6">
    <source>
        <dbReference type="ARBA" id="ARBA00022607"/>
    </source>
</evidence>
<evidence type="ECO:0000256" key="9">
    <source>
        <dbReference type="ARBA" id="ARBA00022968"/>
    </source>
</evidence>
<dbReference type="GO" id="GO:0001671">
    <property type="term" value="F:ATPase activator activity"/>
    <property type="evidence" value="ECO:0007669"/>
    <property type="project" value="TreeGrafter"/>
</dbReference>
<dbReference type="GO" id="GO:0005890">
    <property type="term" value="C:sodium:potassium-exchanging ATPase complex"/>
    <property type="evidence" value="ECO:0007669"/>
    <property type="project" value="InterPro"/>
</dbReference>
<evidence type="ECO:0000256" key="13">
    <source>
        <dbReference type="ARBA" id="ARBA00023136"/>
    </source>
</evidence>
<evidence type="ECO:0000256" key="18">
    <source>
        <dbReference type="SAM" id="Phobius"/>
    </source>
</evidence>
<protein>
    <recommendedName>
        <fullName evidence="21">Sodium/potassium-transporting ATPase subunit beta</fullName>
    </recommendedName>
</protein>
<keyword evidence="8" id="KW-0630">Potassium</keyword>
<evidence type="ECO:0000256" key="17">
    <source>
        <dbReference type="ARBA" id="ARBA00025540"/>
    </source>
</evidence>
<dbReference type="Gene3D" id="2.60.40.1660">
    <property type="entry name" value="Na, k-atpase alpha subunit"/>
    <property type="match status" value="1"/>
</dbReference>
<comment type="caution">
    <text evidence="19">The sequence shown here is derived from an EMBL/GenBank/DDBJ whole genome shotgun (WGS) entry which is preliminary data.</text>
</comment>
<proteinExistence type="inferred from homology"/>
<evidence type="ECO:0000256" key="15">
    <source>
        <dbReference type="ARBA" id="ARBA00023180"/>
    </source>
</evidence>
<feature type="transmembrane region" description="Helical" evidence="18">
    <location>
        <begin position="45"/>
        <end position="66"/>
    </location>
</feature>
<dbReference type="PROSITE" id="PS00390">
    <property type="entry name" value="ATPASE_NA_K_BETA_1"/>
    <property type="match status" value="1"/>
</dbReference>
<dbReference type="GO" id="GO:0006883">
    <property type="term" value="P:intracellular sodium ion homeostasis"/>
    <property type="evidence" value="ECO:0007669"/>
    <property type="project" value="TreeGrafter"/>
</dbReference>
<evidence type="ECO:0000256" key="12">
    <source>
        <dbReference type="ARBA" id="ARBA00023065"/>
    </source>
</evidence>
<dbReference type="FunFam" id="2.60.40.1660:FF:000004">
    <property type="entry name" value="sodium/potassium-transporting ATPase subunit beta-2"/>
    <property type="match status" value="1"/>
</dbReference>
<evidence type="ECO:0000256" key="16">
    <source>
        <dbReference type="ARBA" id="ARBA00023201"/>
    </source>
</evidence>
<dbReference type="AlphaFoldDB" id="A0AAV2RYR2"/>
<evidence type="ECO:0000313" key="20">
    <source>
        <dbReference type="Proteomes" id="UP001497623"/>
    </source>
</evidence>
<keyword evidence="20" id="KW-1185">Reference proteome</keyword>
<evidence type="ECO:0000256" key="11">
    <source>
        <dbReference type="ARBA" id="ARBA00023053"/>
    </source>
</evidence>
<keyword evidence="11" id="KW-0915">Sodium</keyword>
<dbReference type="GO" id="GO:0036376">
    <property type="term" value="P:sodium ion export across plasma membrane"/>
    <property type="evidence" value="ECO:0007669"/>
    <property type="project" value="TreeGrafter"/>
</dbReference>
<keyword evidence="13 18" id="KW-0472">Membrane</keyword>
<keyword evidence="9" id="KW-0735">Signal-anchor</keyword>
<dbReference type="Pfam" id="PF00287">
    <property type="entry name" value="Na_K-ATPase"/>
    <property type="match status" value="1"/>
</dbReference>
<evidence type="ECO:0000256" key="8">
    <source>
        <dbReference type="ARBA" id="ARBA00022958"/>
    </source>
</evidence>
<organism evidence="19 20">
    <name type="scientific">Meganyctiphanes norvegica</name>
    <name type="common">Northern krill</name>
    <name type="synonym">Thysanopoda norvegica</name>
    <dbReference type="NCBI Taxonomy" id="48144"/>
    <lineage>
        <taxon>Eukaryota</taxon>
        <taxon>Metazoa</taxon>
        <taxon>Ecdysozoa</taxon>
        <taxon>Arthropoda</taxon>
        <taxon>Crustacea</taxon>
        <taxon>Multicrustacea</taxon>
        <taxon>Malacostraca</taxon>
        <taxon>Eumalacostraca</taxon>
        <taxon>Eucarida</taxon>
        <taxon>Euphausiacea</taxon>
        <taxon>Euphausiidae</taxon>
        <taxon>Meganyctiphanes</taxon>
    </lineage>
</organism>
<evidence type="ECO:0000256" key="4">
    <source>
        <dbReference type="ARBA" id="ARBA00022475"/>
    </source>
</evidence>
<keyword evidence="14" id="KW-1015">Disulfide bond</keyword>
<keyword evidence="6" id="KW-0740">Sodium/potassium transport</keyword>
<comment type="subcellular location">
    <subcellularLocation>
        <location evidence="1">Cell membrane</location>
        <topology evidence="1">Single-pass type II membrane protein</topology>
    </subcellularLocation>
</comment>
<keyword evidence="3" id="KW-0813">Transport</keyword>
<keyword evidence="12" id="KW-0406">Ion transport</keyword>
<dbReference type="GO" id="GO:1990573">
    <property type="term" value="P:potassium ion import across plasma membrane"/>
    <property type="evidence" value="ECO:0007669"/>
    <property type="project" value="TreeGrafter"/>
</dbReference>
<evidence type="ECO:0000256" key="5">
    <source>
        <dbReference type="ARBA" id="ARBA00022538"/>
    </source>
</evidence>
<sequence>MSSNTQKVQEEILRGKQATFGEFIWNGETGQFLGRTGGSWAKIGIFYLIFYAFLAGFFSCMMAVFYTTLDTQYEPKYSPGNEDSLLRNPALGFRPLPRHENVESTLIWYNTGNEDDIKHWYESLDKFIEQTYEGTGTEGESSDVKDCSEDNPAEKGQVCKFDFQLLGDKCTKAEKWGYARKSPCVILKMNKMFGWNPVVYEKVEELPKEMPEDLKKHIELKTNDNGGKVPKMVWVSCRGENPADEEYIGEIEYTPWQGFPSYYFPYTHTAGYLPPIVAVRFVAPASNVLINVECKAYAKNINHNRKERLGLVHFELLRD</sequence>
<keyword evidence="15" id="KW-0325">Glycoprotein</keyword>
<dbReference type="GO" id="GO:0030007">
    <property type="term" value="P:intracellular potassium ion homeostasis"/>
    <property type="evidence" value="ECO:0007669"/>
    <property type="project" value="TreeGrafter"/>
</dbReference>
<comment type="function">
    <text evidence="17">This is the non-catalytic component of the active enzyme, which catalyzes the hydrolysis of ATP coupled with the exchange of Na(+) and K(+) ions across the plasma membrane. The beta subunit regulates, through assembly of alpha/beta heterodimers, the number of sodium pumps transported to the plasma membrane.</text>
</comment>
<keyword evidence="5" id="KW-0633">Potassium transport</keyword>
<dbReference type="EMBL" id="CAXKWB010039198">
    <property type="protein sequence ID" value="CAL4152720.1"/>
    <property type="molecule type" value="Genomic_DNA"/>
</dbReference>
<gene>
    <name evidence="19" type="ORF">MNOR_LOCUS31059</name>
</gene>
<comment type="similarity">
    <text evidence="2">Belongs to the X(+)/potassium ATPases subunit beta family.</text>
</comment>
<evidence type="ECO:0000256" key="2">
    <source>
        <dbReference type="ARBA" id="ARBA00005876"/>
    </source>
</evidence>
<dbReference type="InterPro" id="IPR038702">
    <property type="entry name" value="Na/K_ATPase_sub_beta_sf"/>
</dbReference>
<accession>A0AAV2RYR2</accession>
<evidence type="ECO:0008006" key="21">
    <source>
        <dbReference type="Google" id="ProtNLM"/>
    </source>
</evidence>
<evidence type="ECO:0000256" key="14">
    <source>
        <dbReference type="ARBA" id="ARBA00023157"/>
    </source>
</evidence>
<evidence type="ECO:0000256" key="1">
    <source>
        <dbReference type="ARBA" id="ARBA00004401"/>
    </source>
</evidence>
<evidence type="ECO:0000256" key="3">
    <source>
        <dbReference type="ARBA" id="ARBA00022448"/>
    </source>
</evidence>
<keyword evidence="4" id="KW-1003">Cell membrane</keyword>
<keyword evidence="10 18" id="KW-1133">Transmembrane helix</keyword>
<reference evidence="19 20" key="1">
    <citation type="submission" date="2024-05" db="EMBL/GenBank/DDBJ databases">
        <authorList>
            <person name="Wallberg A."/>
        </authorList>
    </citation>
    <scope>NUCLEOTIDE SEQUENCE [LARGE SCALE GENOMIC DNA]</scope>
</reference>
<keyword evidence="16" id="KW-0739">Sodium transport</keyword>
<name>A0AAV2RYR2_MEGNR</name>
<evidence type="ECO:0000256" key="10">
    <source>
        <dbReference type="ARBA" id="ARBA00022989"/>
    </source>
</evidence>
<dbReference type="PANTHER" id="PTHR11523">
    <property type="entry name" value="SODIUM/POTASSIUM-DEPENDENT ATPASE BETA SUBUNIT"/>
    <property type="match status" value="1"/>
</dbReference>